<gene>
    <name evidence="6" type="ORF">BC739_004472</name>
</gene>
<evidence type="ECO:0000256" key="1">
    <source>
        <dbReference type="ARBA" id="ARBA00005417"/>
    </source>
</evidence>
<dbReference type="CDD" id="cd03225">
    <property type="entry name" value="ABC_cobalt_CbiO_domain1"/>
    <property type="match status" value="1"/>
</dbReference>
<dbReference type="InterPro" id="IPR017871">
    <property type="entry name" value="ABC_transporter-like_CS"/>
</dbReference>
<evidence type="ECO:0000256" key="4">
    <source>
        <dbReference type="ARBA" id="ARBA00022840"/>
    </source>
</evidence>
<comment type="similarity">
    <text evidence="1">Belongs to the ABC transporter superfamily.</text>
</comment>
<organism evidence="6 7">
    <name type="scientific">Kutzneria viridogrisea</name>
    <dbReference type="NCBI Taxonomy" id="47990"/>
    <lineage>
        <taxon>Bacteria</taxon>
        <taxon>Bacillati</taxon>
        <taxon>Actinomycetota</taxon>
        <taxon>Actinomycetes</taxon>
        <taxon>Pseudonocardiales</taxon>
        <taxon>Pseudonocardiaceae</taxon>
        <taxon>Kutzneria</taxon>
    </lineage>
</organism>
<keyword evidence="3" id="KW-0547">Nucleotide-binding</keyword>
<evidence type="ECO:0000313" key="7">
    <source>
        <dbReference type="Proteomes" id="UP000517916"/>
    </source>
</evidence>
<protein>
    <submittedName>
        <fullName evidence="6">Energy-coupling factor transporter ATP-binding protein EcfA2</fullName>
    </submittedName>
</protein>
<evidence type="ECO:0000256" key="3">
    <source>
        <dbReference type="ARBA" id="ARBA00022741"/>
    </source>
</evidence>
<name>A0ABR6BK42_9PSEU</name>
<dbReference type="InterPro" id="IPR015856">
    <property type="entry name" value="ABC_transpr_CbiO/EcfA_su"/>
</dbReference>
<dbReference type="InterPro" id="IPR027417">
    <property type="entry name" value="P-loop_NTPase"/>
</dbReference>
<dbReference type="InterPro" id="IPR003439">
    <property type="entry name" value="ABC_transporter-like_ATP-bd"/>
</dbReference>
<evidence type="ECO:0000259" key="5">
    <source>
        <dbReference type="PROSITE" id="PS50893"/>
    </source>
</evidence>
<reference evidence="6 7" key="1">
    <citation type="submission" date="2020-08" db="EMBL/GenBank/DDBJ databases">
        <title>Genomic Encyclopedia of Archaeal and Bacterial Type Strains, Phase II (KMG-II): from individual species to whole genera.</title>
        <authorList>
            <person name="Goeker M."/>
        </authorList>
    </citation>
    <scope>NUCLEOTIDE SEQUENCE [LARGE SCALE GENOMIC DNA]</scope>
    <source>
        <strain evidence="6 7">DSM 43850</strain>
    </source>
</reference>
<dbReference type="PROSITE" id="PS00211">
    <property type="entry name" value="ABC_TRANSPORTER_1"/>
    <property type="match status" value="1"/>
</dbReference>
<proteinExistence type="inferred from homology"/>
<keyword evidence="2" id="KW-0813">Transport</keyword>
<dbReference type="SMART" id="SM00382">
    <property type="entry name" value="AAA"/>
    <property type="match status" value="1"/>
</dbReference>
<dbReference type="PROSITE" id="PS50893">
    <property type="entry name" value="ABC_TRANSPORTER_2"/>
    <property type="match status" value="1"/>
</dbReference>
<dbReference type="Gene3D" id="3.40.50.300">
    <property type="entry name" value="P-loop containing nucleotide triphosphate hydrolases"/>
    <property type="match status" value="1"/>
</dbReference>
<dbReference type="RefSeq" id="WP_025355560.1">
    <property type="nucleotide sequence ID" value="NZ_BAAABQ010000057.1"/>
</dbReference>
<keyword evidence="4 6" id="KW-0067">ATP-binding</keyword>
<sequence length="278" mass="29661">MITVDKLGYTYPETARPVLREIDLNVPSGQFLGVVGPSGAGKTTLAQALAGYIPHVLGGEVTGRVEIGGLHVVDTPLPDLVTRVGMVSQNPFNQISGAKFTVAEELAFGLENLGVPRQDMLIAVREVLRRLRIEHLAERSPYELSGGQQQLVALGAMLVMNPDVLVLDEPTSQLDPAGSRLVFEALGELRSRDITVVLIEHKIERLAEFADRVVVLVDGELRMDGPPGTVLAAPELVEWGIGHTRFTTAAVRAGGRWPSGAALPVTLDQALAGFGGAR</sequence>
<dbReference type="Proteomes" id="UP000517916">
    <property type="component" value="Unassembled WGS sequence"/>
</dbReference>
<feature type="domain" description="ABC transporter" evidence="5">
    <location>
        <begin position="2"/>
        <end position="243"/>
    </location>
</feature>
<accession>A0ABR6BK42</accession>
<dbReference type="Pfam" id="PF00005">
    <property type="entry name" value="ABC_tran"/>
    <property type="match status" value="1"/>
</dbReference>
<comment type="caution">
    <text evidence="6">The sequence shown here is derived from an EMBL/GenBank/DDBJ whole genome shotgun (WGS) entry which is preliminary data.</text>
</comment>
<dbReference type="InterPro" id="IPR050095">
    <property type="entry name" value="ECF_ABC_transporter_ATP-bd"/>
</dbReference>
<keyword evidence="7" id="KW-1185">Reference proteome</keyword>
<dbReference type="EMBL" id="JACJID010000003">
    <property type="protein sequence ID" value="MBA8927266.1"/>
    <property type="molecule type" value="Genomic_DNA"/>
</dbReference>
<dbReference type="SUPFAM" id="SSF52540">
    <property type="entry name" value="P-loop containing nucleoside triphosphate hydrolases"/>
    <property type="match status" value="1"/>
</dbReference>
<evidence type="ECO:0000313" key="6">
    <source>
        <dbReference type="EMBL" id="MBA8927266.1"/>
    </source>
</evidence>
<evidence type="ECO:0000256" key="2">
    <source>
        <dbReference type="ARBA" id="ARBA00022448"/>
    </source>
</evidence>
<dbReference type="GO" id="GO:0005524">
    <property type="term" value="F:ATP binding"/>
    <property type="evidence" value="ECO:0007669"/>
    <property type="project" value="UniProtKB-KW"/>
</dbReference>
<dbReference type="InterPro" id="IPR003593">
    <property type="entry name" value="AAA+_ATPase"/>
</dbReference>
<dbReference type="PANTHER" id="PTHR43553">
    <property type="entry name" value="HEAVY METAL TRANSPORTER"/>
    <property type="match status" value="1"/>
</dbReference>